<feature type="compositionally biased region" description="Low complexity" evidence="10">
    <location>
        <begin position="80"/>
        <end position="93"/>
    </location>
</feature>
<dbReference type="Ensembl" id="ENSPMGT00000018839.1">
    <property type="protein sequence ID" value="ENSPMGP00000017656.1"/>
    <property type="gene ID" value="ENSPMGG00000014441.1"/>
</dbReference>
<evidence type="ECO:0000256" key="10">
    <source>
        <dbReference type="SAM" id="MobiDB-lite"/>
    </source>
</evidence>
<keyword evidence="2 9" id="KW-0245">EGF-like domain</keyword>
<keyword evidence="8" id="KW-0325">Glycoprotein</keyword>
<organism evidence="13 14">
    <name type="scientific">Periophthalmus magnuspinnatus</name>
    <dbReference type="NCBI Taxonomy" id="409849"/>
    <lineage>
        <taxon>Eukaryota</taxon>
        <taxon>Metazoa</taxon>
        <taxon>Chordata</taxon>
        <taxon>Craniata</taxon>
        <taxon>Vertebrata</taxon>
        <taxon>Euteleostomi</taxon>
        <taxon>Actinopterygii</taxon>
        <taxon>Neopterygii</taxon>
        <taxon>Teleostei</taxon>
        <taxon>Neoteleostei</taxon>
        <taxon>Acanthomorphata</taxon>
        <taxon>Gobiaria</taxon>
        <taxon>Gobiiformes</taxon>
        <taxon>Gobioidei</taxon>
        <taxon>Gobiidae</taxon>
        <taxon>Oxudercinae</taxon>
        <taxon>Periophthalmus</taxon>
    </lineage>
</organism>
<dbReference type="GO" id="GO:0008083">
    <property type="term" value="F:growth factor activity"/>
    <property type="evidence" value="ECO:0007669"/>
    <property type="project" value="UniProtKB-KW"/>
</dbReference>
<accession>A0A3B4AMN6</accession>
<dbReference type="AlphaFoldDB" id="A0A3B4AMN6"/>
<keyword evidence="14" id="KW-1185">Reference proteome</keyword>
<dbReference type="PROSITE" id="PS01186">
    <property type="entry name" value="EGF_2"/>
    <property type="match status" value="1"/>
</dbReference>
<feature type="compositionally biased region" description="Polar residues" evidence="10">
    <location>
        <begin position="70"/>
        <end position="79"/>
    </location>
</feature>
<keyword evidence="4 11" id="KW-1133">Transmembrane helix</keyword>
<evidence type="ECO:0000256" key="5">
    <source>
        <dbReference type="ARBA" id="ARBA00023030"/>
    </source>
</evidence>
<dbReference type="GO" id="GO:0007173">
    <property type="term" value="P:epidermal growth factor receptor signaling pathway"/>
    <property type="evidence" value="ECO:0007669"/>
    <property type="project" value="TreeGrafter"/>
</dbReference>
<evidence type="ECO:0000256" key="9">
    <source>
        <dbReference type="PROSITE-ProRule" id="PRU00076"/>
    </source>
</evidence>
<evidence type="ECO:0000256" key="8">
    <source>
        <dbReference type="ARBA" id="ARBA00023180"/>
    </source>
</evidence>
<keyword evidence="6 11" id="KW-0472">Membrane</keyword>
<evidence type="ECO:0000259" key="12">
    <source>
        <dbReference type="PROSITE" id="PS50026"/>
    </source>
</evidence>
<dbReference type="GO" id="GO:0005615">
    <property type="term" value="C:extracellular space"/>
    <property type="evidence" value="ECO:0007669"/>
    <property type="project" value="TreeGrafter"/>
</dbReference>
<evidence type="ECO:0000256" key="1">
    <source>
        <dbReference type="ARBA" id="ARBA00004479"/>
    </source>
</evidence>
<dbReference type="GO" id="GO:0045840">
    <property type="term" value="P:positive regulation of mitotic nuclear division"/>
    <property type="evidence" value="ECO:0007669"/>
    <property type="project" value="TreeGrafter"/>
</dbReference>
<dbReference type="STRING" id="409849.ENSPMGP00000017656"/>
<name>A0A3B4AMN6_9GOBI</name>
<evidence type="ECO:0000256" key="11">
    <source>
        <dbReference type="SAM" id="Phobius"/>
    </source>
</evidence>
<keyword evidence="3 11" id="KW-0812">Transmembrane</keyword>
<dbReference type="PANTHER" id="PTHR10740">
    <property type="entry name" value="TRANSFORMING GROWTH FACTOR ALPHA"/>
    <property type="match status" value="1"/>
</dbReference>
<proteinExistence type="predicted"/>
<evidence type="ECO:0000256" key="4">
    <source>
        <dbReference type="ARBA" id="ARBA00022989"/>
    </source>
</evidence>
<sequence length="201" mass="22145">MFRTSQRISRTGKSNVLFTRNTYCDADYLCGITKRLTFFIFLSYLPAVFPVLVVLFLFYTTGQTDASTDPIQTTASPAVTNSSLSTPLNSSDPMSMKSHRPCGIENVDFCVNGGQCFYYQNRDEPSCKCQFPYEGYRCLTPSLSRTSSGPEQLIAIIIGVLMVIFALVIIVYCCFLKSTTAPVSTGNVTAAGEHTNLNIKV</sequence>
<dbReference type="PANTHER" id="PTHR10740:SF10">
    <property type="entry name" value="EPIGEN"/>
    <property type="match status" value="1"/>
</dbReference>
<evidence type="ECO:0000313" key="13">
    <source>
        <dbReference type="Ensembl" id="ENSPMGP00000017656.1"/>
    </source>
</evidence>
<dbReference type="PROSITE" id="PS00022">
    <property type="entry name" value="EGF_1"/>
    <property type="match status" value="1"/>
</dbReference>
<comment type="subcellular location">
    <subcellularLocation>
        <location evidence="1">Membrane</location>
        <topology evidence="1">Single-pass type I membrane protein</topology>
    </subcellularLocation>
</comment>
<evidence type="ECO:0000256" key="3">
    <source>
        <dbReference type="ARBA" id="ARBA00022692"/>
    </source>
</evidence>
<dbReference type="SUPFAM" id="SSF57196">
    <property type="entry name" value="EGF/Laminin"/>
    <property type="match status" value="1"/>
</dbReference>
<keyword evidence="5" id="KW-0339">Growth factor</keyword>
<evidence type="ECO:0000256" key="7">
    <source>
        <dbReference type="ARBA" id="ARBA00023157"/>
    </source>
</evidence>
<feature type="transmembrane region" description="Helical" evidence="11">
    <location>
        <begin position="38"/>
        <end position="59"/>
    </location>
</feature>
<feature type="disulfide bond" evidence="9">
    <location>
        <begin position="129"/>
        <end position="138"/>
    </location>
</feature>
<keyword evidence="7 9" id="KW-1015">Disulfide bond</keyword>
<evidence type="ECO:0000313" key="14">
    <source>
        <dbReference type="Proteomes" id="UP000261520"/>
    </source>
</evidence>
<dbReference type="InterPro" id="IPR000742">
    <property type="entry name" value="EGF"/>
</dbReference>
<reference evidence="13" key="1">
    <citation type="submission" date="2025-08" db="UniProtKB">
        <authorList>
            <consortium name="Ensembl"/>
        </authorList>
    </citation>
    <scope>IDENTIFICATION</scope>
</reference>
<feature type="transmembrane region" description="Helical" evidence="11">
    <location>
        <begin position="153"/>
        <end position="175"/>
    </location>
</feature>
<comment type="caution">
    <text evidence="9">Lacks conserved residue(s) required for the propagation of feature annotation.</text>
</comment>
<dbReference type="PROSITE" id="PS50026">
    <property type="entry name" value="EGF_3"/>
    <property type="match status" value="1"/>
</dbReference>
<dbReference type="GO" id="GO:0016020">
    <property type="term" value="C:membrane"/>
    <property type="evidence" value="ECO:0007669"/>
    <property type="project" value="UniProtKB-SubCell"/>
</dbReference>
<dbReference type="GO" id="GO:0008284">
    <property type="term" value="P:positive regulation of cell population proliferation"/>
    <property type="evidence" value="ECO:0007669"/>
    <property type="project" value="TreeGrafter"/>
</dbReference>
<evidence type="ECO:0000256" key="6">
    <source>
        <dbReference type="ARBA" id="ARBA00023136"/>
    </source>
</evidence>
<reference evidence="13" key="2">
    <citation type="submission" date="2025-09" db="UniProtKB">
        <authorList>
            <consortium name="Ensembl"/>
        </authorList>
    </citation>
    <scope>IDENTIFICATION</scope>
</reference>
<protein>
    <recommendedName>
        <fullName evidence="12">EGF-like domain-containing protein</fullName>
    </recommendedName>
</protein>
<feature type="region of interest" description="Disordered" evidence="10">
    <location>
        <begin position="70"/>
        <end position="94"/>
    </location>
</feature>
<dbReference type="Proteomes" id="UP000261520">
    <property type="component" value="Unplaced"/>
</dbReference>
<evidence type="ECO:0000256" key="2">
    <source>
        <dbReference type="ARBA" id="ARBA00022536"/>
    </source>
</evidence>
<feature type="domain" description="EGF-like" evidence="12">
    <location>
        <begin position="98"/>
        <end position="139"/>
    </location>
</feature>
<dbReference type="Gene3D" id="2.10.25.10">
    <property type="entry name" value="Laminin"/>
    <property type="match status" value="1"/>
</dbReference>
<dbReference type="GO" id="GO:0005154">
    <property type="term" value="F:epidermal growth factor receptor binding"/>
    <property type="evidence" value="ECO:0007669"/>
    <property type="project" value="TreeGrafter"/>
</dbReference>
<feature type="disulfide bond" evidence="9">
    <location>
        <begin position="110"/>
        <end position="127"/>
    </location>
</feature>